<evidence type="ECO:0000313" key="12">
    <source>
        <dbReference type="Proteomes" id="UP000886878"/>
    </source>
</evidence>
<dbReference type="AlphaFoldDB" id="A0A9D1QNY5"/>
<evidence type="ECO:0000313" key="11">
    <source>
        <dbReference type="EMBL" id="HIW69889.1"/>
    </source>
</evidence>
<dbReference type="GO" id="GO:0005829">
    <property type="term" value="C:cytosol"/>
    <property type="evidence" value="ECO:0007669"/>
    <property type="project" value="TreeGrafter"/>
</dbReference>
<evidence type="ECO:0000256" key="1">
    <source>
        <dbReference type="ARBA" id="ARBA00001933"/>
    </source>
</evidence>
<accession>A0A9D1QNY5</accession>
<keyword evidence="3" id="KW-0210">Decarboxylase</keyword>
<sequence>VISKDSSKISADMMAKIYHILDLNNGYDHRLYNREIEHAAEQYEDGILPPFFKELKSYVERGNIQFDCPGHQGGQYFRKDPAGNVFYKFYGENVFRSDICNADVDLGDLLIHEGPAQAAEREAAQVYNSDRCYFVMNGSSTSNNIALSAAVAPGDLVLFDRNNHKSVYNQALVISGGRPVYMQDSRDPYGFIGGIYDSDFDEDFLRKQAAKVDPEKAKQKHPFRIAVVQLGTYDGTIANAHRVIKKIGHLCDYIEFDSAWVGYEQFIPFMNDCSPLNMELGPDDPGILVVQSTHKQQAGFSQCSQIQKKDSHIKGQKRYISDDQFNNAYLKYSSTSPFYPLFAALDINAHMQGTPAGKKMWMDLLRTTVNARKRLLKHATYIRPFVPPVVDGKKWEDIDTEEIINNRKYWAFDPNEKWHGFDGYGKDQYFVDPNKFLLTTSGIDASTGEYTDFGIPATILANYLREHGIIPEKNDLNSILFLMTPAETDAKMNNLVTMILNFERLVKEDAPLSVVLPRLYKQNIDRYRGYSIKQLCLEMHEFYKKYNTKEYQKHLFLRDYFPEQTCDAQAADVEMLHNNTQLIKLSDVQGHTAVEGALPYPPGIFCIAPGEKWSETAVKYFSILEEGINKFPGFAPEIQGVYFHQEDGKSVAYCQVFDDETEAKYANK</sequence>
<comment type="similarity">
    <text evidence="2">Belongs to the Orn/Lys/Arg decarboxylase class-I family.</text>
</comment>
<name>A0A9D1QNY5_9LACO</name>
<reference evidence="11" key="2">
    <citation type="submission" date="2021-04" db="EMBL/GenBank/DDBJ databases">
        <authorList>
            <person name="Gilroy R."/>
        </authorList>
    </citation>
    <scope>NUCLEOTIDE SEQUENCE</scope>
    <source>
        <strain evidence="11">ChiHejej3B27-2180</strain>
    </source>
</reference>
<feature type="domain" description="Orn/Lys/Arg decarboxylase C-terminal" evidence="10">
    <location>
        <begin position="516"/>
        <end position="645"/>
    </location>
</feature>
<evidence type="ECO:0000256" key="3">
    <source>
        <dbReference type="ARBA" id="ARBA00022793"/>
    </source>
</evidence>
<dbReference type="SUPFAM" id="SSF55904">
    <property type="entry name" value="Ornithine decarboxylase C-terminal domain"/>
    <property type="match status" value="1"/>
</dbReference>
<dbReference type="Gene3D" id="3.40.640.10">
    <property type="entry name" value="Type I PLP-dependent aspartate aminotransferase-like (Major domain)"/>
    <property type="match status" value="1"/>
</dbReference>
<dbReference type="GO" id="GO:0004586">
    <property type="term" value="F:ornithine decarboxylase activity"/>
    <property type="evidence" value="ECO:0007669"/>
    <property type="project" value="UniProtKB-EC"/>
</dbReference>
<dbReference type="Gene3D" id="3.90.100.10">
    <property type="entry name" value="Orn/Lys/Arg decarboxylase, C-terminal domain"/>
    <property type="match status" value="1"/>
</dbReference>
<evidence type="ECO:0000256" key="5">
    <source>
        <dbReference type="ARBA" id="ARBA00023239"/>
    </source>
</evidence>
<dbReference type="EMBL" id="DXGK01000017">
    <property type="protein sequence ID" value="HIW69889.1"/>
    <property type="molecule type" value="Genomic_DNA"/>
</dbReference>
<dbReference type="FunFam" id="3.40.640.10:FF:000008">
    <property type="entry name" value="Lysine decarboxylase, inducible"/>
    <property type="match status" value="1"/>
</dbReference>
<dbReference type="EC" id="4.1.1.17" evidence="6"/>
<dbReference type="SUPFAM" id="SSF53383">
    <property type="entry name" value="PLP-dependent transferases"/>
    <property type="match status" value="1"/>
</dbReference>
<dbReference type="InterPro" id="IPR015421">
    <property type="entry name" value="PyrdxlP-dep_Trfase_major"/>
</dbReference>
<dbReference type="Proteomes" id="UP000886878">
    <property type="component" value="Unassembled WGS sequence"/>
</dbReference>
<keyword evidence="5 11" id="KW-0456">Lyase</keyword>
<dbReference type="PANTHER" id="PTHR45229">
    <property type="entry name" value="CONSTITUTIVE ORNITHINE DECARBOXYLASE"/>
    <property type="match status" value="1"/>
</dbReference>
<reference evidence="11" key="1">
    <citation type="journal article" date="2021" name="PeerJ">
        <title>Extensive microbial diversity within the chicken gut microbiome revealed by metagenomics and culture.</title>
        <authorList>
            <person name="Gilroy R."/>
            <person name="Ravi A."/>
            <person name="Getino M."/>
            <person name="Pursley I."/>
            <person name="Horton D.L."/>
            <person name="Alikhan N.F."/>
            <person name="Baker D."/>
            <person name="Gharbi K."/>
            <person name="Hall N."/>
            <person name="Watson M."/>
            <person name="Adriaenssens E.M."/>
            <person name="Foster-Nyarko E."/>
            <person name="Jarju S."/>
            <person name="Secka A."/>
            <person name="Antonio M."/>
            <person name="Oren A."/>
            <person name="Chaudhuri R.R."/>
            <person name="La Ragione R."/>
            <person name="Hildebrand F."/>
            <person name="Pallen M.J."/>
        </authorList>
    </citation>
    <scope>NUCLEOTIDE SEQUENCE</scope>
    <source>
        <strain evidence="11">ChiHejej3B27-2180</strain>
    </source>
</reference>
<dbReference type="Gene3D" id="3.40.50.220">
    <property type="match status" value="1"/>
</dbReference>
<evidence type="ECO:0000259" key="10">
    <source>
        <dbReference type="Pfam" id="PF03711"/>
    </source>
</evidence>
<comment type="cofactor">
    <cofactor evidence="1">
        <name>pyridoxal 5'-phosphate</name>
        <dbReference type="ChEBI" id="CHEBI:597326"/>
    </cofactor>
</comment>
<evidence type="ECO:0000256" key="6">
    <source>
        <dbReference type="ARBA" id="ARBA00034138"/>
    </source>
</evidence>
<comment type="caution">
    <text evidence="11">The sequence shown here is derived from an EMBL/GenBank/DDBJ whole genome shotgun (WGS) entry which is preliminary data.</text>
</comment>
<dbReference type="PANTHER" id="PTHR45229:SF3">
    <property type="entry name" value="BIODEGRADATIVE ARGININE DECARBOXYLASE"/>
    <property type="match status" value="1"/>
</dbReference>
<feature type="modified residue" description="N6-(pyridoxal phosphate)lysine" evidence="8">
    <location>
        <position position="295"/>
    </location>
</feature>
<dbReference type="InterPro" id="IPR008286">
    <property type="entry name" value="Prn/Lys/Arg_de-COase_C"/>
</dbReference>
<dbReference type="SUPFAM" id="SSF52172">
    <property type="entry name" value="CheY-like"/>
    <property type="match status" value="1"/>
</dbReference>
<evidence type="ECO:0000256" key="7">
    <source>
        <dbReference type="ARBA" id="ARBA00049127"/>
    </source>
</evidence>
<feature type="domain" description="Orn/Lys/Arg decarboxylases family 1 pyridoxal-P attachment site" evidence="9">
    <location>
        <begin position="49"/>
        <end position="490"/>
    </location>
</feature>
<evidence type="ECO:0000256" key="8">
    <source>
        <dbReference type="PIRSR" id="PIRSR009393-1"/>
    </source>
</evidence>
<dbReference type="InterPro" id="IPR015424">
    <property type="entry name" value="PyrdxlP-dep_Trfase"/>
</dbReference>
<dbReference type="NCBIfam" id="NF010092">
    <property type="entry name" value="PRK13578.1"/>
    <property type="match status" value="1"/>
</dbReference>
<dbReference type="GO" id="GO:0006520">
    <property type="term" value="P:amino acid metabolic process"/>
    <property type="evidence" value="ECO:0007669"/>
    <property type="project" value="InterPro"/>
</dbReference>
<organism evidence="11 12">
    <name type="scientific">Candidatus Limosilactobacillus merdipullorum</name>
    <dbReference type="NCBI Taxonomy" id="2838653"/>
    <lineage>
        <taxon>Bacteria</taxon>
        <taxon>Bacillati</taxon>
        <taxon>Bacillota</taxon>
        <taxon>Bacilli</taxon>
        <taxon>Lactobacillales</taxon>
        <taxon>Lactobacillaceae</taxon>
        <taxon>Limosilactobacillus</taxon>
    </lineage>
</organism>
<dbReference type="FunFam" id="3.90.1150.10:FF:000032">
    <property type="entry name" value="Ornithine decarboxylase SpeF"/>
    <property type="match status" value="1"/>
</dbReference>
<evidence type="ECO:0000259" key="9">
    <source>
        <dbReference type="Pfam" id="PF01276"/>
    </source>
</evidence>
<evidence type="ECO:0000256" key="2">
    <source>
        <dbReference type="ARBA" id="ARBA00010671"/>
    </source>
</evidence>
<dbReference type="Pfam" id="PF01276">
    <property type="entry name" value="OKR_DC_1"/>
    <property type="match status" value="1"/>
</dbReference>
<protein>
    <recommendedName>
        <fullName evidence="6">ornithine decarboxylase</fullName>
        <ecNumber evidence="6">4.1.1.17</ecNumber>
    </recommendedName>
</protein>
<feature type="non-terminal residue" evidence="11">
    <location>
        <position position="1"/>
    </location>
</feature>
<keyword evidence="4 8" id="KW-0663">Pyridoxal phosphate</keyword>
<dbReference type="InterPro" id="IPR011193">
    <property type="entry name" value="Orn/lys/arg_de-COase"/>
</dbReference>
<dbReference type="InterPro" id="IPR011006">
    <property type="entry name" value="CheY-like_superfamily"/>
</dbReference>
<comment type="catalytic activity">
    <reaction evidence="7">
        <text>L-ornithine + H(+) = putrescine + CO2</text>
        <dbReference type="Rhea" id="RHEA:22964"/>
        <dbReference type="ChEBI" id="CHEBI:15378"/>
        <dbReference type="ChEBI" id="CHEBI:16526"/>
        <dbReference type="ChEBI" id="CHEBI:46911"/>
        <dbReference type="ChEBI" id="CHEBI:326268"/>
        <dbReference type="EC" id="4.1.1.17"/>
    </reaction>
</comment>
<dbReference type="InterPro" id="IPR000310">
    <property type="entry name" value="Orn/Lys/Arg_deCO2ase_major_dom"/>
</dbReference>
<dbReference type="PIRSF" id="PIRSF009393">
    <property type="entry name" value="Orn_decarb"/>
    <property type="match status" value="1"/>
</dbReference>
<gene>
    <name evidence="11" type="primary">speC</name>
    <name evidence="11" type="ORF">H9876_00690</name>
</gene>
<evidence type="ECO:0000256" key="4">
    <source>
        <dbReference type="ARBA" id="ARBA00022898"/>
    </source>
</evidence>
<dbReference type="InterPro" id="IPR036633">
    <property type="entry name" value="Prn/Lys/Arg_de-COase_C_sf"/>
</dbReference>
<proteinExistence type="inferred from homology"/>
<dbReference type="Gene3D" id="3.90.1150.10">
    <property type="entry name" value="Aspartate Aminotransferase, domain 1"/>
    <property type="match status" value="1"/>
</dbReference>
<dbReference type="InterPro" id="IPR027464">
    <property type="entry name" value="Ornithine_deCO2ase_N"/>
</dbReference>
<dbReference type="Pfam" id="PF03711">
    <property type="entry name" value="OKR_DC_1_C"/>
    <property type="match status" value="1"/>
</dbReference>
<dbReference type="InterPro" id="IPR015422">
    <property type="entry name" value="PyrdxlP-dep_Trfase_small"/>
</dbReference>
<dbReference type="GO" id="GO:0030170">
    <property type="term" value="F:pyridoxal phosphate binding"/>
    <property type="evidence" value="ECO:0007669"/>
    <property type="project" value="TreeGrafter"/>
</dbReference>